<dbReference type="AlphaFoldDB" id="A0A6J4QDA3"/>
<feature type="non-terminal residue" evidence="2">
    <location>
        <position position="241"/>
    </location>
</feature>
<proteinExistence type="predicted"/>
<evidence type="ECO:0000256" key="1">
    <source>
        <dbReference type="SAM" id="MobiDB-lite"/>
    </source>
</evidence>
<organism evidence="2">
    <name type="scientific">uncultured Rubrobacteraceae bacterium</name>
    <dbReference type="NCBI Taxonomy" id="349277"/>
    <lineage>
        <taxon>Bacteria</taxon>
        <taxon>Bacillati</taxon>
        <taxon>Actinomycetota</taxon>
        <taxon>Rubrobacteria</taxon>
        <taxon>Rubrobacterales</taxon>
        <taxon>Rubrobacteraceae</taxon>
        <taxon>environmental samples</taxon>
    </lineage>
</organism>
<feature type="compositionally biased region" description="Basic residues" evidence="1">
    <location>
        <begin position="17"/>
        <end position="30"/>
    </location>
</feature>
<feature type="region of interest" description="Disordered" evidence="1">
    <location>
        <begin position="191"/>
        <end position="241"/>
    </location>
</feature>
<feature type="compositionally biased region" description="Gly residues" evidence="1">
    <location>
        <begin position="231"/>
        <end position="241"/>
    </location>
</feature>
<feature type="region of interest" description="Disordered" evidence="1">
    <location>
        <begin position="1"/>
        <end position="127"/>
    </location>
</feature>
<sequence>LRGGSRLRRGGAEAARRRPPVPGRRRRRPPRVPGRLDAEPRGPSSQGRGRRRAPRSLVPGPDGLRPRRPPLHEEHTQHCGPQWGGHGHHPGDRAGGPVHGSGREGRDPGVQSEPGTQGVQYGRDARGGGAALLQQKALRVYAVDSAPDEPGFRLPLPQGSQGCPGHLRRACQDLHRHQRRPQVRRPSRLRVHEHVHAHRGPAQRAHGRYRERRRRNRGLQSLAPAEPERGGPLGPGRQAGL</sequence>
<reference evidence="2" key="1">
    <citation type="submission" date="2020-02" db="EMBL/GenBank/DDBJ databases">
        <authorList>
            <person name="Meier V. D."/>
        </authorList>
    </citation>
    <scope>NUCLEOTIDE SEQUENCE</scope>
    <source>
        <strain evidence="2">AVDCRST_MAG55</strain>
    </source>
</reference>
<dbReference type="EMBL" id="CADCUZ010000146">
    <property type="protein sequence ID" value="CAA9434843.1"/>
    <property type="molecule type" value="Genomic_DNA"/>
</dbReference>
<evidence type="ECO:0000313" key="2">
    <source>
        <dbReference type="EMBL" id="CAA9434843.1"/>
    </source>
</evidence>
<accession>A0A6J4QDA3</accession>
<feature type="compositionally biased region" description="Basic residues" evidence="1">
    <location>
        <begin position="191"/>
        <end position="217"/>
    </location>
</feature>
<feature type="non-terminal residue" evidence="2">
    <location>
        <position position="1"/>
    </location>
</feature>
<gene>
    <name evidence="2" type="ORF">AVDCRST_MAG55-2932</name>
</gene>
<name>A0A6J4QDA3_9ACTN</name>
<protein>
    <submittedName>
        <fullName evidence="2">Uncharacterized protein</fullName>
    </submittedName>
</protein>